<dbReference type="PROSITE" id="PS50850">
    <property type="entry name" value="MFS"/>
    <property type="match status" value="1"/>
</dbReference>
<dbReference type="CDD" id="cd17323">
    <property type="entry name" value="MFS_Tpo1_MDR_like"/>
    <property type="match status" value="1"/>
</dbReference>
<reference evidence="8" key="1">
    <citation type="submission" date="2023-02" db="EMBL/GenBank/DDBJ databases">
        <title>Identification and recombinant expression of a fungal hydrolase from Papiliotrema laurentii that hydrolyzes apple cutin and clears colloidal polyester polyurethane.</title>
        <authorList>
            <consortium name="DOE Joint Genome Institute"/>
            <person name="Roman V.A."/>
            <person name="Bojanowski C."/>
            <person name="Crable B.R."/>
            <person name="Wagner D.N."/>
            <person name="Hung C.S."/>
            <person name="Nadeau L.J."/>
            <person name="Schratz L."/>
            <person name="Haridas S."/>
            <person name="Pangilinan J."/>
            <person name="Lipzen A."/>
            <person name="Na H."/>
            <person name="Yan M."/>
            <person name="Ng V."/>
            <person name="Grigoriev I.V."/>
            <person name="Spatafora J.W."/>
            <person name="Barlow D."/>
            <person name="Biffinger J."/>
            <person name="Kelley-Loughnane N."/>
            <person name="Varaljay V.A."/>
            <person name="Crookes-Goodson W.J."/>
        </authorList>
    </citation>
    <scope>NUCLEOTIDE SEQUENCE</scope>
    <source>
        <strain evidence="8">5307AH</strain>
    </source>
</reference>
<dbReference type="PANTHER" id="PTHR23502">
    <property type="entry name" value="MAJOR FACILITATOR SUPERFAMILY"/>
    <property type="match status" value="1"/>
</dbReference>
<feature type="transmembrane region" description="Helical" evidence="6">
    <location>
        <begin position="207"/>
        <end position="231"/>
    </location>
</feature>
<keyword evidence="4 6" id="KW-0472">Membrane</keyword>
<dbReference type="EMBL" id="JAODAN010000012">
    <property type="protein sequence ID" value="KAK1921086.1"/>
    <property type="molecule type" value="Genomic_DNA"/>
</dbReference>
<keyword evidence="9" id="KW-1185">Reference proteome</keyword>
<dbReference type="FunFam" id="1.20.1250.20:FF:000011">
    <property type="entry name" value="MFS multidrug transporter, putative"/>
    <property type="match status" value="1"/>
</dbReference>
<feature type="transmembrane region" description="Helical" evidence="6">
    <location>
        <begin position="353"/>
        <end position="373"/>
    </location>
</feature>
<keyword evidence="2 6" id="KW-0812">Transmembrane</keyword>
<feature type="transmembrane region" description="Helical" evidence="6">
    <location>
        <begin position="82"/>
        <end position="100"/>
    </location>
</feature>
<feature type="region of interest" description="Disordered" evidence="5">
    <location>
        <begin position="1"/>
        <end position="27"/>
    </location>
</feature>
<dbReference type="Gene3D" id="1.20.1250.20">
    <property type="entry name" value="MFS general substrate transporter like domains"/>
    <property type="match status" value="1"/>
</dbReference>
<dbReference type="InterPro" id="IPR011701">
    <property type="entry name" value="MFS"/>
</dbReference>
<feature type="transmembrane region" description="Helical" evidence="6">
    <location>
        <begin position="418"/>
        <end position="440"/>
    </location>
</feature>
<feature type="transmembrane region" description="Helical" evidence="6">
    <location>
        <begin position="120"/>
        <end position="139"/>
    </location>
</feature>
<dbReference type="Proteomes" id="UP001182556">
    <property type="component" value="Unassembled WGS sequence"/>
</dbReference>
<gene>
    <name evidence="8" type="ORF">DB88DRAFT_444228</name>
</gene>
<feature type="transmembrane region" description="Helical" evidence="6">
    <location>
        <begin position="484"/>
        <end position="505"/>
    </location>
</feature>
<dbReference type="InterPro" id="IPR020846">
    <property type="entry name" value="MFS_dom"/>
</dbReference>
<dbReference type="SUPFAM" id="SSF103473">
    <property type="entry name" value="MFS general substrate transporter"/>
    <property type="match status" value="1"/>
</dbReference>
<feature type="transmembrane region" description="Helical" evidence="6">
    <location>
        <begin position="447"/>
        <end position="472"/>
    </location>
</feature>
<feature type="compositionally biased region" description="Basic and acidic residues" evidence="5">
    <location>
        <begin position="15"/>
        <end position="25"/>
    </location>
</feature>
<evidence type="ECO:0000259" key="7">
    <source>
        <dbReference type="PROSITE" id="PS50850"/>
    </source>
</evidence>
<proteinExistence type="predicted"/>
<accession>A0AAD9FMM3</accession>
<comment type="subcellular location">
    <subcellularLocation>
        <location evidence="1">Membrane</location>
        <topology evidence="1">Multi-pass membrane protein</topology>
    </subcellularLocation>
</comment>
<evidence type="ECO:0000256" key="3">
    <source>
        <dbReference type="ARBA" id="ARBA00022989"/>
    </source>
</evidence>
<dbReference type="GO" id="GO:0022857">
    <property type="term" value="F:transmembrane transporter activity"/>
    <property type="evidence" value="ECO:0007669"/>
    <property type="project" value="InterPro"/>
</dbReference>
<evidence type="ECO:0000256" key="2">
    <source>
        <dbReference type="ARBA" id="ARBA00022692"/>
    </source>
</evidence>
<keyword evidence="3 6" id="KW-1133">Transmembrane helix</keyword>
<dbReference type="InterPro" id="IPR036259">
    <property type="entry name" value="MFS_trans_sf"/>
</dbReference>
<sequence length="566" mass="61464">MVSLSPSSSAADDQQTARDTSDHTLPKRPWRLYRTPWDRIVSHRYPGEGTDDKPYIVDWLPEGADGQGDPENPMTWRDPYKWTVVMSVALATLAVAMASSTLSGATQSIAMTFSSYPTPVYVMVTSAFVLGFVVGPLLWAPASEVLGRRKMFIFSYILFTAFNGGVVASQNIWTLIVLRFFAGTAGSSPLTNAGGTVSDVLDASERGLGMALFAAAPFLGPALGPIVGGFLGETGGWRWVAALIAIFTALLTAFGFLIIPETYAPVLLRARAQRLSQATGRVYRSKFEKDKEIRLSELFKTALGRPWVLLFREPIVFLLSLYLAIVYATLYMLFGAFPIVFQETRGWSPGVGGLAFLGVLVGFMIALLYIIFYENPRYARKLQQEKGWLPPEQRLPPAIIGGGLFSFAWTAAPASLPWIAPIICSAPFGCGMVLVFLSCFNYLIDSYLLYAASVLAANSVLRSLFGVGFPLFVTPMYHNLGVNWASTLVAFLALACAPLPLYADLAQEVCANGQRLLRVGAKDPAHVPVCQACGRRRADDAKDGTGKGRPWSVDLCISPVSVSVTI</sequence>
<protein>
    <submittedName>
        <fullName evidence="8">Mfs-multidrug-resistance transporter</fullName>
    </submittedName>
</protein>
<feature type="transmembrane region" description="Helical" evidence="6">
    <location>
        <begin position="237"/>
        <end position="259"/>
    </location>
</feature>
<evidence type="ECO:0000256" key="1">
    <source>
        <dbReference type="ARBA" id="ARBA00004141"/>
    </source>
</evidence>
<evidence type="ECO:0000256" key="5">
    <source>
        <dbReference type="SAM" id="MobiDB-lite"/>
    </source>
</evidence>
<evidence type="ECO:0000313" key="8">
    <source>
        <dbReference type="EMBL" id="KAK1921086.1"/>
    </source>
</evidence>
<name>A0AAD9FMM3_PAPLA</name>
<dbReference type="Pfam" id="PF07690">
    <property type="entry name" value="MFS_1"/>
    <property type="match status" value="1"/>
</dbReference>
<dbReference type="GO" id="GO:0005886">
    <property type="term" value="C:plasma membrane"/>
    <property type="evidence" value="ECO:0007669"/>
    <property type="project" value="TreeGrafter"/>
</dbReference>
<feature type="compositionally biased region" description="Polar residues" evidence="5">
    <location>
        <begin position="1"/>
        <end position="14"/>
    </location>
</feature>
<evidence type="ECO:0000256" key="4">
    <source>
        <dbReference type="ARBA" id="ARBA00023136"/>
    </source>
</evidence>
<dbReference type="AlphaFoldDB" id="A0AAD9FMM3"/>
<feature type="transmembrane region" description="Helical" evidence="6">
    <location>
        <begin position="151"/>
        <end position="170"/>
    </location>
</feature>
<organism evidence="8 9">
    <name type="scientific">Papiliotrema laurentii</name>
    <name type="common">Cryptococcus laurentii</name>
    <dbReference type="NCBI Taxonomy" id="5418"/>
    <lineage>
        <taxon>Eukaryota</taxon>
        <taxon>Fungi</taxon>
        <taxon>Dikarya</taxon>
        <taxon>Basidiomycota</taxon>
        <taxon>Agaricomycotina</taxon>
        <taxon>Tremellomycetes</taxon>
        <taxon>Tremellales</taxon>
        <taxon>Rhynchogastremaceae</taxon>
        <taxon>Papiliotrema</taxon>
    </lineage>
</organism>
<evidence type="ECO:0000256" key="6">
    <source>
        <dbReference type="SAM" id="Phobius"/>
    </source>
</evidence>
<feature type="domain" description="Major facilitator superfamily (MFS) profile" evidence="7">
    <location>
        <begin position="84"/>
        <end position="566"/>
    </location>
</feature>
<evidence type="ECO:0000313" key="9">
    <source>
        <dbReference type="Proteomes" id="UP001182556"/>
    </source>
</evidence>
<dbReference type="PANTHER" id="PTHR23502:SF184">
    <property type="entry name" value="MAJOR FACILITATOR SUPERFAMILY (MFS) PROFILE DOMAIN-CONTAINING PROTEIN"/>
    <property type="match status" value="1"/>
</dbReference>
<comment type="caution">
    <text evidence="8">The sequence shown here is derived from an EMBL/GenBank/DDBJ whole genome shotgun (WGS) entry which is preliminary data.</text>
</comment>
<feature type="transmembrane region" description="Helical" evidence="6">
    <location>
        <begin position="315"/>
        <end position="341"/>
    </location>
</feature>